<dbReference type="Gene3D" id="3.90.79.10">
    <property type="entry name" value="Nucleoside Triphosphate Pyrophosphohydrolase"/>
    <property type="match status" value="1"/>
</dbReference>
<dbReference type="SUPFAM" id="SSF46785">
    <property type="entry name" value="Winged helix' DNA-binding domain"/>
    <property type="match status" value="1"/>
</dbReference>
<sequence length="239" mass="27111">MTSPRANTLAVSTVIFALRPRGAGPSAHVLWVPLVRRTRDPFLNQWALPGGWLSAEEELEHAASRTLEETTGLAPKFLEQLFTFGDLDRTPGDRVVSIVYWALVQPTEADRAIVDDNVRWFAADALPQLAFDHNRIVAYALWRLRTKMEYSRIAQAFLGTSFTLAQLREVHEAVLLRPLDPANFRRSMESSGTLIDTGERVAGARHRPPRLYRYTSTEPTPPTDPTNRHEEFAHDDRIR</sequence>
<dbReference type="PANTHER" id="PTHR43736">
    <property type="entry name" value="ADP-RIBOSE PYROPHOSPHATASE"/>
    <property type="match status" value="1"/>
</dbReference>
<feature type="region of interest" description="Disordered" evidence="1">
    <location>
        <begin position="206"/>
        <end position="239"/>
    </location>
</feature>
<evidence type="ECO:0000259" key="2">
    <source>
        <dbReference type="PROSITE" id="PS51462"/>
    </source>
</evidence>
<dbReference type="InterPro" id="IPR054105">
    <property type="entry name" value="WHD_NrtR"/>
</dbReference>
<keyword evidence="4" id="KW-1185">Reference proteome</keyword>
<proteinExistence type="predicted"/>
<dbReference type="GO" id="GO:0016787">
    <property type="term" value="F:hydrolase activity"/>
    <property type="evidence" value="ECO:0007669"/>
    <property type="project" value="UniProtKB-KW"/>
</dbReference>
<dbReference type="Pfam" id="PF00293">
    <property type="entry name" value="NUDIX"/>
    <property type="match status" value="1"/>
</dbReference>
<feature type="compositionally biased region" description="Basic and acidic residues" evidence="1">
    <location>
        <begin position="226"/>
        <end position="239"/>
    </location>
</feature>
<feature type="domain" description="Nudix hydrolase" evidence="2">
    <location>
        <begin position="6"/>
        <end position="145"/>
    </location>
</feature>
<dbReference type="CDD" id="cd18873">
    <property type="entry name" value="NUDIX_NadM_like"/>
    <property type="match status" value="1"/>
</dbReference>
<dbReference type="PROSITE" id="PS51462">
    <property type="entry name" value="NUDIX"/>
    <property type="match status" value="1"/>
</dbReference>
<dbReference type="Proteomes" id="UP000272015">
    <property type="component" value="Unassembled WGS sequence"/>
</dbReference>
<organism evidence="3 4">
    <name type="scientific">Cryobacterium melibiosiphilum</name>
    <dbReference type="NCBI Taxonomy" id="995039"/>
    <lineage>
        <taxon>Bacteria</taxon>
        <taxon>Bacillati</taxon>
        <taxon>Actinomycetota</taxon>
        <taxon>Actinomycetes</taxon>
        <taxon>Micrococcales</taxon>
        <taxon>Microbacteriaceae</taxon>
        <taxon>Cryobacterium</taxon>
    </lineage>
</organism>
<dbReference type="EMBL" id="QZVS01000083">
    <property type="protein sequence ID" value="RJT88405.1"/>
    <property type="molecule type" value="Genomic_DNA"/>
</dbReference>
<comment type="caution">
    <text evidence="3">The sequence shown here is derived from an EMBL/GenBank/DDBJ whole genome shotgun (WGS) entry which is preliminary data.</text>
</comment>
<dbReference type="OrthoDB" id="9786141at2"/>
<dbReference type="Gene3D" id="1.10.10.10">
    <property type="entry name" value="Winged helix-like DNA-binding domain superfamily/Winged helix DNA-binding domain"/>
    <property type="match status" value="1"/>
</dbReference>
<reference evidence="3 4" key="1">
    <citation type="submission" date="2018-09" db="EMBL/GenBank/DDBJ databases">
        <title>Novel species of Cryobacterium.</title>
        <authorList>
            <person name="Liu Q."/>
            <person name="Xin Y.-H."/>
        </authorList>
    </citation>
    <scope>NUCLEOTIDE SEQUENCE [LARGE SCALE GENOMIC DNA]</scope>
    <source>
        <strain evidence="3 4">Hh39</strain>
    </source>
</reference>
<name>A0A3A5MH32_9MICO</name>
<dbReference type="Pfam" id="PF21906">
    <property type="entry name" value="WHD_NrtR"/>
    <property type="match status" value="1"/>
</dbReference>
<gene>
    <name evidence="3" type="ORF">D6T64_10795</name>
</gene>
<dbReference type="SUPFAM" id="SSF55811">
    <property type="entry name" value="Nudix"/>
    <property type="match status" value="1"/>
</dbReference>
<dbReference type="InterPro" id="IPR000086">
    <property type="entry name" value="NUDIX_hydrolase_dom"/>
</dbReference>
<evidence type="ECO:0000313" key="4">
    <source>
        <dbReference type="Proteomes" id="UP000272015"/>
    </source>
</evidence>
<dbReference type="RefSeq" id="WP_119974718.1">
    <property type="nucleotide sequence ID" value="NZ_JBHSQA010000002.1"/>
</dbReference>
<dbReference type="PANTHER" id="PTHR43736:SF4">
    <property type="entry name" value="SLR1690 PROTEIN"/>
    <property type="match status" value="1"/>
</dbReference>
<evidence type="ECO:0000256" key="1">
    <source>
        <dbReference type="SAM" id="MobiDB-lite"/>
    </source>
</evidence>
<accession>A0A3A5MH32</accession>
<keyword evidence="3" id="KW-0378">Hydrolase</keyword>
<dbReference type="InterPro" id="IPR015797">
    <property type="entry name" value="NUDIX_hydrolase-like_dom_sf"/>
</dbReference>
<dbReference type="AlphaFoldDB" id="A0A3A5MH32"/>
<dbReference type="InterPro" id="IPR036390">
    <property type="entry name" value="WH_DNA-bd_sf"/>
</dbReference>
<evidence type="ECO:0000313" key="3">
    <source>
        <dbReference type="EMBL" id="RJT88405.1"/>
    </source>
</evidence>
<protein>
    <submittedName>
        <fullName evidence="3">NUDIX hydrolase</fullName>
    </submittedName>
</protein>
<dbReference type="InterPro" id="IPR036388">
    <property type="entry name" value="WH-like_DNA-bd_sf"/>
</dbReference>